<keyword evidence="3" id="KW-1185">Reference proteome</keyword>
<dbReference type="GO" id="GO:0006570">
    <property type="term" value="P:tyrosine metabolic process"/>
    <property type="evidence" value="ECO:0007669"/>
    <property type="project" value="TreeGrafter"/>
</dbReference>
<sequence>MPSPTLSPNDTQTLSLLLNQPPCTQSTLIDPALPSPNPQLQAQELSILHPLNTANPSPPTLTNAITELTSLITSNPTYASAYNNRAQALRLLHGDDLTTKDLAASTVWNDLCTAITYASPSPSAEQQLDSDKSDQADVIKVSPFAATVLGAAYTQRGRLLVKLSQRKEEEGDSWNGGYEEMLPEVLRGKKAGVVEEMASRNFDMGGRYGCEVGREMAVRTNVYQKACGGIVGEAMRGERMGRGG</sequence>
<reference evidence="2" key="1">
    <citation type="submission" date="2023-03" db="EMBL/GenBank/DDBJ databases">
        <title>Complete genome of Cladonia borealis.</title>
        <authorList>
            <person name="Park H."/>
        </authorList>
    </citation>
    <scope>NUCLEOTIDE SEQUENCE</scope>
    <source>
        <strain evidence="2">ANT050790</strain>
    </source>
</reference>
<protein>
    <submittedName>
        <fullName evidence="2">Uncharacterized protein</fullName>
    </submittedName>
</protein>
<proteinExistence type="inferred from homology"/>
<evidence type="ECO:0000313" key="3">
    <source>
        <dbReference type="Proteomes" id="UP001166286"/>
    </source>
</evidence>
<dbReference type="PANTHER" id="PTHR21405">
    <property type="entry name" value="CDNA SEQUENCE BC021608"/>
    <property type="match status" value="1"/>
</dbReference>
<dbReference type="PANTHER" id="PTHR21405:SF0">
    <property type="entry name" value="TETRATRICOPEPTIDE REPEAT PROTEIN 36"/>
    <property type="match status" value="1"/>
</dbReference>
<dbReference type="AlphaFoldDB" id="A0AA39RBB7"/>
<dbReference type="EMBL" id="JAFEKC020000001">
    <property type="protein sequence ID" value="KAK0517296.1"/>
    <property type="molecule type" value="Genomic_DNA"/>
</dbReference>
<evidence type="ECO:0000313" key="2">
    <source>
        <dbReference type="EMBL" id="KAK0517296.1"/>
    </source>
</evidence>
<dbReference type="InterPro" id="IPR038906">
    <property type="entry name" value="TTC36"/>
</dbReference>
<dbReference type="Proteomes" id="UP001166286">
    <property type="component" value="Unassembled WGS sequence"/>
</dbReference>
<name>A0AA39RBB7_9LECA</name>
<gene>
    <name evidence="2" type="ORF">JMJ35_000451</name>
</gene>
<comment type="similarity">
    <text evidence="1">Belongs to the TTC36 family.</text>
</comment>
<accession>A0AA39RBB7</accession>
<comment type="caution">
    <text evidence="2">The sequence shown here is derived from an EMBL/GenBank/DDBJ whole genome shotgun (WGS) entry which is preliminary data.</text>
</comment>
<evidence type="ECO:0000256" key="1">
    <source>
        <dbReference type="ARBA" id="ARBA00006995"/>
    </source>
</evidence>
<organism evidence="2 3">
    <name type="scientific">Cladonia borealis</name>
    <dbReference type="NCBI Taxonomy" id="184061"/>
    <lineage>
        <taxon>Eukaryota</taxon>
        <taxon>Fungi</taxon>
        <taxon>Dikarya</taxon>
        <taxon>Ascomycota</taxon>
        <taxon>Pezizomycotina</taxon>
        <taxon>Lecanoromycetes</taxon>
        <taxon>OSLEUM clade</taxon>
        <taxon>Lecanoromycetidae</taxon>
        <taxon>Lecanorales</taxon>
        <taxon>Lecanorineae</taxon>
        <taxon>Cladoniaceae</taxon>
        <taxon>Cladonia</taxon>
    </lineage>
</organism>